<feature type="binding site" evidence="9">
    <location>
        <position position="81"/>
    </location>
    <ligand>
        <name>ATP</name>
        <dbReference type="ChEBI" id="CHEBI:30616"/>
    </ligand>
</feature>
<feature type="domain" description="AAA+ ATPase" evidence="10">
    <location>
        <begin position="66"/>
        <end position="197"/>
    </location>
</feature>
<comment type="caution">
    <text evidence="11">The sequence shown here is derived from an EMBL/GenBank/DDBJ whole genome shotgun (WGS) entry which is preliminary data.</text>
</comment>
<feature type="binding site" evidence="9">
    <location>
        <position position="35"/>
    </location>
    <ligand>
        <name>ATP</name>
        <dbReference type="ChEBI" id="CHEBI:30616"/>
    </ligand>
</feature>
<dbReference type="InterPro" id="IPR004605">
    <property type="entry name" value="DNA_helicase_Holl-junc_RuvB"/>
</dbReference>
<feature type="binding site" evidence="9">
    <location>
        <position position="196"/>
    </location>
    <ligand>
        <name>ATP</name>
        <dbReference type="ChEBI" id="CHEBI:30616"/>
    </ligand>
</feature>
<feature type="binding site" evidence="9">
    <location>
        <position position="233"/>
    </location>
    <ligand>
        <name>ATP</name>
        <dbReference type="ChEBI" id="CHEBI:30616"/>
    </ligand>
</feature>
<dbReference type="AlphaFoldDB" id="A0A1F2WFR5"/>
<evidence type="ECO:0000256" key="4">
    <source>
        <dbReference type="ARBA" id="ARBA00022801"/>
    </source>
</evidence>
<feature type="binding site" evidence="9">
    <location>
        <position position="36"/>
    </location>
    <ligand>
        <name>ATP</name>
        <dbReference type="ChEBI" id="CHEBI:30616"/>
    </ligand>
</feature>
<evidence type="ECO:0000256" key="3">
    <source>
        <dbReference type="ARBA" id="ARBA00022763"/>
    </source>
</evidence>
<feature type="region of interest" description="Head domain (RuvB-H)" evidence="9">
    <location>
        <begin position="270"/>
        <end position="351"/>
    </location>
</feature>
<comment type="subunit">
    <text evidence="9">Homohexamer. Forms an RuvA(8)-RuvB(12)-Holliday junction (HJ) complex. HJ DNA is sandwiched between 2 RuvA tetramers; dsDNA enters through RuvA and exits via RuvB. An RuvB hexamer assembles on each DNA strand where it exits the tetramer. Each RuvB hexamer is contacted by two RuvA subunits (via domain III) on 2 adjacent RuvB subunits; this complex drives branch migration. In the full resolvosome a probable DNA-RuvA(4)-RuvB(12)-RuvC(2) complex forms which resolves the HJ.</text>
</comment>
<feature type="binding site" evidence="9">
    <location>
        <position position="82"/>
    </location>
    <ligand>
        <name>ATP</name>
        <dbReference type="ChEBI" id="CHEBI:30616"/>
    </ligand>
</feature>
<keyword evidence="2 9" id="KW-0547">Nucleotide-binding</keyword>
<dbReference type="HAMAP" id="MF_00016">
    <property type="entry name" value="DNA_HJ_migration_RuvB"/>
    <property type="match status" value="1"/>
</dbReference>
<name>A0A1F2WFR5_9ACTN</name>
<evidence type="ECO:0000256" key="8">
    <source>
        <dbReference type="ARBA" id="ARBA00023204"/>
    </source>
</evidence>
<feature type="region of interest" description="Large ATPase domain (RuvB-L)" evidence="9">
    <location>
        <begin position="16"/>
        <end position="196"/>
    </location>
</feature>
<keyword evidence="1 9" id="KW-0963">Cytoplasm</keyword>
<dbReference type="GO" id="GO:0048476">
    <property type="term" value="C:Holliday junction resolvase complex"/>
    <property type="evidence" value="ECO:0007669"/>
    <property type="project" value="UniProtKB-UniRule"/>
</dbReference>
<dbReference type="InterPro" id="IPR036390">
    <property type="entry name" value="WH_DNA-bd_sf"/>
</dbReference>
<dbReference type="InterPro" id="IPR008823">
    <property type="entry name" value="RuvB_wg_C"/>
</dbReference>
<feature type="region of interest" description="Small ATPAse domain (RuvB-S)" evidence="9">
    <location>
        <begin position="197"/>
        <end position="267"/>
    </location>
</feature>
<dbReference type="Pfam" id="PF05491">
    <property type="entry name" value="WHD_RuvB"/>
    <property type="match status" value="1"/>
</dbReference>
<dbReference type="CDD" id="cd00009">
    <property type="entry name" value="AAA"/>
    <property type="match status" value="1"/>
</dbReference>
<gene>
    <name evidence="9" type="primary">ruvB</name>
    <name evidence="11" type="ORF">A2Y75_05715</name>
</gene>
<feature type="binding site" evidence="9">
    <location>
        <position position="186"/>
    </location>
    <ligand>
        <name>ATP</name>
        <dbReference type="ChEBI" id="CHEBI:30616"/>
    </ligand>
</feature>
<dbReference type="SMART" id="SM00382">
    <property type="entry name" value="AAA"/>
    <property type="match status" value="1"/>
</dbReference>
<evidence type="ECO:0000256" key="2">
    <source>
        <dbReference type="ARBA" id="ARBA00022741"/>
    </source>
</evidence>
<dbReference type="GO" id="GO:0005524">
    <property type="term" value="F:ATP binding"/>
    <property type="evidence" value="ECO:0007669"/>
    <property type="project" value="UniProtKB-UniRule"/>
</dbReference>
<feature type="binding site" evidence="9">
    <location>
        <position position="77"/>
    </location>
    <ligand>
        <name>ATP</name>
        <dbReference type="ChEBI" id="CHEBI:30616"/>
    </ligand>
</feature>
<protein>
    <recommendedName>
        <fullName evidence="9">Holliday junction branch migration complex subunit RuvB</fullName>
        <ecNumber evidence="9">3.6.4.-</ecNumber>
    </recommendedName>
</protein>
<dbReference type="GO" id="GO:0006281">
    <property type="term" value="P:DNA repair"/>
    <property type="evidence" value="ECO:0007669"/>
    <property type="project" value="UniProtKB-UniRule"/>
</dbReference>
<dbReference type="InterPro" id="IPR036388">
    <property type="entry name" value="WH-like_DNA-bd_sf"/>
</dbReference>
<keyword evidence="7 9" id="KW-0233">DNA recombination</keyword>
<dbReference type="GO" id="GO:0005737">
    <property type="term" value="C:cytoplasm"/>
    <property type="evidence" value="ECO:0007669"/>
    <property type="project" value="UniProtKB-SubCell"/>
</dbReference>
<comment type="subcellular location">
    <subcellularLocation>
        <location evidence="9">Cytoplasm</location>
    </subcellularLocation>
</comment>
<dbReference type="SUPFAM" id="SSF52540">
    <property type="entry name" value="P-loop containing nucleoside triphosphate hydrolases"/>
    <property type="match status" value="1"/>
</dbReference>
<evidence type="ECO:0000256" key="1">
    <source>
        <dbReference type="ARBA" id="ARBA00022490"/>
    </source>
</evidence>
<dbReference type="GO" id="GO:0006310">
    <property type="term" value="P:DNA recombination"/>
    <property type="evidence" value="ECO:0007669"/>
    <property type="project" value="UniProtKB-UniRule"/>
</dbReference>
<keyword evidence="3 9" id="KW-0227">DNA damage</keyword>
<accession>A0A1F2WFR5</accession>
<dbReference type="InterPro" id="IPR003593">
    <property type="entry name" value="AAA+_ATPase"/>
</dbReference>
<dbReference type="GO" id="GO:0000400">
    <property type="term" value="F:four-way junction DNA binding"/>
    <property type="evidence" value="ECO:0007669"/>
    <property type="project" value="UniProtKB-UniRule"/>
</dbReference>
<proteinExistence type="inferred from homology"/>
<feature type="binding site" evidence="9">
    <location>
        <position position="325"/>
    </location>
    <ligand>
        <name>DNA</name>
        <dbReference type="ChEBI" id="CHEBI:16991"/>
    </ligand>
</feature>
<dbReference type="NCBIfam" id="NF000868">
    <property type="entry name" value="PRK00080.1"/>
    <property type="match status" value="1"/>
</dbReference>
<keyword evidence="8 9" id="KW-0234">DNA repair</keyword>
<evidence type="ECO:0000259" key="10">
    <source>
        <dbReference type="SMART" id="SM00382"/>
    </source>
</evidence>
<comment type="domain">
    <text evidence="9">Has 3 domains, the large (RuvB-L) and small ATPase (RuvB-S) domains and the C-terminal head (RuvB-H) domain. The head domain binds DNA, while the ATPase domains jointly bind ATP, ADP or are empty depending on the state of the subunit in the translocation cycle. During a single DNA translocation step the structure of each domain remains the same, but their relative positions change.</text>
</comment>
<comment type="catalytic activity">
    <reaction evidence="9">
        <text>ATP + H2O = ADP + phosphate + H(+)</text>
        <dbReference type="Rhea" id="RHEA:13065"/>
        <dbReference type="ChEBI" id="CHEBI:15377"/>
        <dbReference type="ChEBI" id="CHEBI:15378"/>
        <dbReference type="ChEBI" id="CHEBI:30616"/>
        <dbReference type="ChEBI" id="CHEBI:43474"/>
        <dbReference type="ChEBI" id="CHEBI:456216"/>
    </reaction>
</comment>
<reference evidence="11 12" key="1">
    <citation type="journal article" date="2016" name="Nat. Commun.">
        <title>Thousands of microbial genomes shed light on interconnected biogeochemical processes in an aquifer system.</title>
        <authorList>
            <person name="Anantharaman K."/>
            <person name="Brown C.T."/>
            <person name="Hug L.A."/>
            <person name="Sharon I."/>
            <person name="Castelle C.J."/>
            <person name="Probst A.J."/>
            <person name="Thomas B.C."/>
            <person name="Singh A."/>
            <person name="Wilkins M.J."/>
            <person name="Karaoz U."/>
            <person name="Brodie E.L."/>
            <person name="Williams K.H."/>
            <person name="Hubbard S.S."/>
            <person name="Banfield J.F."/>
        </authorList>
    </citation>
    <scope>NUCLEOTIDE SEQUENCE [LARGE SCALE GENOMIC DNA]</scope>
</reference>
<dbReference type="SUPFAM" id="SSF46785">
    <property type="entry name" value="Winged helix' DNA-binding domain"/>
    <property type="match status" value="1"/>
</dbReference>
<evidence type="ECO:0000313" key="12">
    <source>
        <dbReference type="Proteomes" id="UP000177876"/>
    </source>
</evidence>
<keyword evidence="5 9" id="KW-0067">ATP-binding</keyword>
<evidence type="ECO:0000256" key="5">
    <source>
        <dbReference type="ARBA" id="ARBA00022840"/>
    </source>
</evidence>
<dbReference type="PANTHER" id="PTHR42848:SF1">
    <property type="entry name" value="HOLLIDAY JUNCTION BRANCH MIGRATION COMPLEX SUBUNIT RUVB"/>
    <property type="match status" value="1"/>
</dbReference>
<dbReference type="Pfam" id="PF17864">
    <property type="entry name" value="AAA_lid_4"/>
    <property type="match status" value="1"/>
</dbReference>
<dbReference type="Gene3D" id="1.10.8.60">
    <property type="match status" value="1"/>
</dbReference>
<evidence type="ECO:0000256" key="7">
    <source>
        <dbReference type="ARBA" id="ARBA00023172"/>
    </source>
</evidence>
<evidence type="ECO:0000256" key="6">
    <source>
        <dbReference type="ARBA" id="ARBA00023125"/>
    </source>
</evidence>
<feature type="binding site" evidence="9">
    <location>
        <position position="80"/>
    </location>
    <ligand>
        <name>ATP</name>
        <dbReference type="ChEBI" id="CHEBI:30616"/>
    </ligand>
</feature>
<feature type="binding site" evidence="9">
    <location>
        <position position="330"/>
    </location>
    <ligand>
        <name>DNA</name>
        <dbReference type="ChEBI" id="CHEBI:16991"/>
    </ligand>
</feature>
<dbReference type="Gene3D" id="3.40.50.300">
    <property type="entry name" value="P-loop containing nucleotide triphosphate hydrolases"/>
    <property type="match status" value="1"/>
</dbReference>
<dbReference type="InterPro" id="IPR008824">
    <property type="entry name" value="RuvB-like_N"/>
</dbReference>
<dbReference type="Gene3D" id="1.10.10.10">
    <property type="entry name" value="Winged helix-like DNA-binding domain superfamily/Winged helix DNA-binding domain"/>
    <property type="match status" value="1"/>
</dbReference>
<dbReference type="STRING" id="1797197.A2Y75_05715"/>
<comment type="caution">
    <text evidence="9">Lacks conserved residue(s) required for the propagation of feature annotation.</text>
</comment>
<evidence type="ECO:0000256" key="9">
    <source>
        <dbReference type="HAMAP-Rule" id="MF_00016"/>
    </source>
</evidence>
<comment type="function">
    <text evidence="9">The RuvA-RuvB-RuvC complex processes Holliday junction (HJ) DNA during genetic recombination and DNA repair, while the RuvA-RuvB complex plays an important role in the rescue of blocked DNA replication forks via replication fork reversal (RFR). RuvA specifically binds to HJ cruciform DNA, conferring on it an open structure. The RuvB hexamer acts as an ATP-dependent pump, pulling dsDNA into and through the RuvAB complex. RuvB forms 2 homohexamers on either side of HJ DNA bound by 1 or 2 RuvA tetramers; 4 subunits per hexamer contact DNA at a time. Coordinated motions by a converter formed by DNA-disengaged RuvB subunits stimulates ATP hydrolysis and nucleotide exchange. Immobilization of the converter enables RuvB to convert the ATP-contained energy into a lever motion, pulling 2 nucleotides of DNA out of the RuvA tetramer per ATP hydrolyzed, thus driving DNA branch migration. The RuvB motors rotate together with the DNA substrate, which together with the progressing nucleotide cycle form the mechanistic basis for DNA recombination by continuous HJ branch migration. Branch migration allows RuvC to scan DNA until it finds its consensus sequence, where it cleaves and resolves cruciform DNA.</text>
</comment>
<dbReference type="Pfam" id="PF05496">
    <property type="entry name" value="RuvB_N"/>
    <property type="match status" value="1"/>
</dbReference>
<dbReference type="GO" id="GO:0009378">
    <property type="term" value="F:four-way junction helicase activity"/>
    <property type="evidence" value="ECO:0007669"/>
    <property type="project" value="InterPro"/>
</dbReference>
<dbReference type="PANTHER" id="PTHR42848">
    <property type="match status" value="1"/>
</dbReference>
<dbReference type="EMBL" id="MELK01000052">
    <property type="protein sequence ID" value="OFW55680.1"/>
    <property type="molecule type" value="Genomic_DNA"/>
</dbReference>
<dbReference type="InterPro" id="IPR041445">
    <property type="entry name" value="AAA_lid_4"/>
</dbReference>
<dbReference type="InterPro" id="IPR027417">
    <property type="entry name" value="P-loop_NTPase"/>
</dbReference>
<sequence>MSDHFDDLEGDLEAVEERLLDPERKEDEQEFDLSLRPRWIAEFVGQDRIREHLEIFIKAARDRQEPLDHVILSGPPGLGKTTLAGIIANEMGVTFKQTSGPALERPGDLASILTNLEPSDVLFIDEIHRLNRIVEEVLYPALEDFQLDIVIGKGPAARSIRLDLPPFTLVGATTRSGLLTSPLRDRFGVQCRLDYYGIEEIRAIIIRSARILSVDIDNEGAYELARRSRGTPRIANRLLRRVRDFAQVRAEGNITYDVGCRALSLFEVDEMGLDKVDKMIISTIIEKFNGGPVGVNTLAVSIGEEIDTIEEVYEPYLLQIGFMQRTPRGRVATDHAYKHLGLQRNGEARLF</sequence>
<dbReference type="GO" id="GO:0016887">
    <property type="term" value="F:ATP hydrolysis activity"/>
    <property type="evidence" value="ECO:0007669"/>
    <property type="project" value="RHEA"/>
</dbReference>
<keyword evidence="6 9" id="KW-0238">DNA-binding</keyword>
<dbReference type="Proteomes" id="UP000177876">
    <property type="component" value="Unassembled WGS sequence"/>
</dbReference>
<comment type="similarity">
    <text evidence="9">Belongs to the RuvB family.</text>
</comment>
<dbReference type="NCBIfam" id="TIGR00635">
    <property type="entry name" value="ruvB"/>
    <property type="match status" value="1"/>
</dbReference>
<organism evidence="11 12">
    <name type="scientific">Candidatus Solincola sediminis</name>
    <dbReference type="NCBI Taxonomy" id="1797199"/>
    <lineage>
        <taxon>Bacteria</taxon>
        <taxon>Bacillati</taxon>
        <taxon>Actinomycetota</taxon>
        <taxon>Candidatus Geothermincolia</taxon>
        <taxon>Candidatus Geothermincolales</taxon>
        <taxon>Candidatus Geothermincolaceae</taxon>
        <taxon>Candidatus Solincola</taxon>
    </lineage>
</organism>
<dbReference type="EC" id="3.6.4.-" evidence="9"/>
<keyword evidence="4 9" id="KW-0378">Hydrolase</keyword>
<keyword evidence="11" id="KW-0347">Helicase</keyword>
<evidence type="ECO:0000313" key="11">
    <source>
        <dbReference type="EMBL" id="OFW55680.1"/>
    </source>
</evidence>
<feature type="binding site" evidence="9">
    <location>
        <position position="81"/>
    </location>
    <ligand>
        <name>Mg(2+)</name>
        <dbReference type="ChEBI" id="CHEBI:18420"/>
    </ligand>
</feature>
<feature type="binding site" evidence="9">
    <location>
        <begin position="143"/>
        <end position="145"/>
    </location>
    <ligand>
        <name>ATP</name>
        <dbReference type="ChEBI" id="CHEBI:30616"/>
    </ligand>
</feature>